<feature type="domain" description="Zinc finger PHD-type" evidence="5">
    <location>
        <begin position="16"/>
        <end position="77"/>
    </location>
</feature>
<dbReference type="AlphaFoldDB" id="A0A0J9X7R6"/>
<dbReference type="GO" id="GO:0070210">
    <property type="term" value="C:Rpd3L-Expanded complex"/>
    <property type="evidence" value="ECO:0007669"/>
    <property type="project" value="TreeGrafter"/>
</dbReference>
<evidence type="ECO:0000259" key="5">
    <source>
        <dbReference type="SMART" id="SM00249"/>
    </source>
</evidence>
<dbReference type="Gene3D" id="3.30.40.10">
    <property type="entry name" value="Zinc/RING finger domain, C3HC4 (zinc finger)"/>
    <property type="match status" value="1"/>
</dbReference>
<evidence type="ECO:0000313" key="7">
    <source>
        <dbReference type="Proteomes" id="UP000242525"/>
    </source>
</evidence>
<dbReference type="Proteomes" id="UP000242525">
    <property type="component" value="Unassembled WGS sequence"/>
</dbReference>
<keyword evidence="3" id="KW-0862">Zinc</keyword>
<dbReference type="InterPro" id="IPR053051">
    <property type="entry name" value="HDAC_complex_subunit"/>
</dbReference>
<dbReference type="STRING" id="1173061.A0A0J9X7R6"/>
<gene>
    <name evidence="6" type="ORF">BN980_GECA04s00384g</name>
</gene>
<dbReference type="InterPro" id="IPR013083">
    <property type="entry name" value="Znf_RING/FYVE/PHD"/>
</dbReference>
<dbReference type="GO" id="GO:0008270">
    <property type="term" value="F:zinc ion binding"/>
    <property type="evidence" value="ECO:0007669"/>
    <property type="project" value="UniProtKB-KW"/>
</dbReference>
<evidence type="ECO:0000313" key="6">
    <source>
        <dbReference type="EMBL" id="CDO52844.1"/>
    </source>
</evidence>
<dbReference type="InterPro" id="IPR001965">
    <property type="entry name" value="Znf_PHD"/>
</dbReference>
<evidence type="ECO:0000256" key="3">
    <source>
        <dbReference type="ARBA" id="ARBA00022833"/>
    </source>
</evidence>
<comment type="caution">
    <text evidence="6">The sequence shown here is derived from an EMBL/GenBank/DDBJ whole genome shotgun (WGS) entry which is preliminary data.</text>
</comment>
<reference evidence="6" key="1">
    <citation type="submission" date="2014-03" db="EMBL/GenBank/DDBJ databases">
        <authorList>
            <person name="Casaregola S."/>
        </authorList>
    </citation>
    <scope>NUCLEOTIDE SEQUENCE [LARGE SCALE GENOMIC DNA]</scope>
    <source>
        <strain evidence="6">CLIB 918</strain>
    </source>
</reference>
<dbReference type="InterPro" id="IPR019787">
    <property type="entry name" value="Znf_PHD-finger"/>
</dbReference>
<keyword evidence="2" id="KW-0863">Zinc-finger</keyword>
<dbReference type="InterPro" id="IPR011011">
    <property type="entry name" value="Znf_FYVE_PHD"/>
</dbReference>
<evidence type="ECO:0000256" key="2">
    <source>
        <dbReference type="ARBA" id="ARBA00022771"/>
    </source>
</evidence>
<protein>
    <submittedName>
        <fullName evidence="6">Similar to Saccharomyces cerevisiae YPL181W CTI6 Protein that relieves transcriptional repression by binding to the Cyc8p-Tup1p corepressor and recruiting the SAGA complex to the repressed promoter</fullName>
    </submittedName>
</protein>
<feature type="region of interest" description="Disordered" evidence="4">
    <location>
        <begin position="91"/>
        <end position="344"/>
    </location>
</feature>
<dbReference type="PROSITE" id="PS01359">
    <property type="entry name" value="ZF_PHD_1"/>
    <property type="match status" value="1"/>
</dbReference>
<accession>A0A0J9X7R6</accession>
<evidence type="ECO:0000256" key="1">
    <source>
        <dbReference type="ARBA" id="ARBA00022723"/>
    </source>
</evidence>
<sequence length="457" mass="50667">MDPTVTDDEPKAEITRCICGHEELQPGQIHNLHRQRKNFDPDFFIQCDNCHVWQHGYCVGILNDQEAPEGYYCEKCRPDYHVIVVRPSGRTSKYSPQEYSDEEEEEEVKAPPPKEKEFTREERASRQRKEKEVTLQEPDQEEPSRTANSSSAAASRRDRKRRLTVNSTRDEAAYEETLRRVLEESVHDDEHRDAKAALEAIKSEAASATTALAPPATSTTSTRNRKRRTDSPSGSDESTRTSASSSKRATKASNGNSNNNGNSKQASTPVTTTPSSVKGVAAVAAPASPSPQAAISKKSEKRKRRHNASDDHSGRATSLLHTSGATTSASGKSYIDKPSKPRIPQSRISIPEMQKRVAAILEFIARTRLDLAAEERERRQLLDIRLVRYNQLYKPGPTEGSGANGTASSNLDPDQDSHLNDPKFGGLVNGFSKSLALMDTLTAKLSDWEQRYGAYDK</sequence>
<feature type="compositionally biased region" description="Low complexity" evidence="4">
    <location>
        <begin position="240"/>
        <end position="296"/>
    </location>
</feature>
<dbReference type="SUPFAM" id="SSF57903">
    <property type="entry name" value="FYVE/PHD zinc finger"/>
    <property type="match status" value="1"/>
</dbReference>
<feature type="region of interest" description="Disordered" evidence="4">
    <location>
        <begin position="394"/>
        <end position="423"/>
    </location>
</feature>
<dbReference type="PANTHER" id="PTHR47793">
    <property type="entry name" value="HISTONE DEACETYLASE COMPLEX SUBUNIT CTI6"/>
    <property type="match status" value="1"/>
</dbReference>
<keyword evidence="7" id="KW-1185">Reference proteome</keyword>
<feature type="compositionally biased region" description="Low complexity" evidence="4">
    <location>
        <begin position="205"/>
        <end position="222"/>
    </location>
</feature>
<name>A0A0J9X7R6_GEOCN</name>
<dbReference type="SMART" id="SM00249">
    <property type="entry name" value="PHD"/>
    <property type="match status" value="1"/>
</dbReference>
<feature type="compositionally biased region" description="Basic and acidic residues" evidence="4">
    <location>
        <begin position="168"/>
        <end position="196"/>
    </location>
</feature>
<dbReference type="Pfam" id="PF00628">
    <property type="entry name" value="PHD"/>
    <property type="match status" value="1"/>
</dbReference>
<keyword evidence="1" id="KW-0479">Metal-binding</keyword>
<dbReference type="GO" id="GO:0061186">
    <property type="term" value="P:negative regulation of silent mating-type cassette heterochromatin formation"/>
    <property type="evidence" value="ECO:0007669"/>
    <property type="project" value="TreeGrafter"/>
</dbReference>
<dbReference type="OrthoDB" id="418595at2759"/>
<dbReference type="GO" id="GO:0061188">
    <property type="term" value="P:negative regulation of rDNA heterochromatin formation"/>
    <property type="evidence" value="ECO:0007669"/>
    <property type="project" value="TreeGrafter"/>
</dbReference>
<feature type="compositionally biased region" description="Basic and acidic residues" evidence="4">
    <location>
        <begin position="108"/>
        <end position="134"/>
    </location>
</feature>
<dbReference type="EMBL" id="CCBN010000004">
    <property type="protein sequence ID" value="CDO52844.1"/>
    <property type="molecule type" value="Genomic_DNA"/>
</dbReference>
<feature type="compositionally biased region" description="Low complexity" evidence="4">
    <location>
        <begin position="316"/>
        <end position="331"/>
    </location>
</feature>
<dbReference type="PANTHER" id="PTHR47793:SF1">
    <property type="entry name" value="HISTONE DEACETYLASE COMPLEX SUBUNIT CTI6"/>
    <property type="match status" value="1"/>
</dbReference>
<organism evidence="6 7">
    <name type="scientific">Geotrichum candidum</name>
    <name type="common">Oospora lactis</name>
    <name type="synonym">Dipodascus geotrichum</name>
    <dbReference type="NCBI Taxonomy" id="1173061"/>
    <lineage>
        <taxon>Eukaryota</taxon>
        <taxon>Fungi</taxon>
        <taxon>Dikarya</taxon>
        <taxon>Ascomycota</taxon>
        <taxon>Saccharomycotina</taxon>
        <taxon>Dipodascomycetes</taxon>
        <taxon>Dipodascales</taxon>
        <taxon>Dipodascaceae</taxon>
        <taxon>Geotrichum</taxon>
    </lineage>
</organism>
<dbReference type="GO" id="GO:0033698">
    <property type="term" value="C:Rpd3L complex"/>
    <property type="evidence" value="ECO:0007669"/>
    <property type="project" value="TreeGrafter"/>
</dbReference>
<proteinExistence type="predicted"/>
<dbReference type="InterPro" id="IPR019786">
    <property type="entry name" value="Zinc_finger_PHD-type_CS"/>
</dbReference>
<feature type="compositionally biased region" description="Low complexity" evidence="4">
    <location>
        <begin position="145"/>
        <end position="154"/>
    </location>
</feature>
<evidence type="ECO:0000256" key="4">
    <source>
        <dbReference type="SAM" id="MobiDB-lite"/>
    </source>
</evidence>